<dbReference type="GO" id="GO:0008289">
    <property type="term" value="F:lipid binding"/>
    <property type="evidence" value="ECO:0007669"/>
    <property type="project" value="InterPro"/>
</dbReference>
<evidence type="ECO:0000313" key="2">
    <source>
        <dbReference type="EMBL" id="CAL6074642.1"/>
    </source>
</evidence>
<dbReference type="PANTHER" id="PTHR46801:SF2">
    <property type="entry name" value="LIPOPOLYSACCHARIDE-BINDING PROTEIN"/>
    <property type="match status" value="1"/>
</dbReference>
<evidence type="ECO:0000313" key="3">
    <source>
        <dbReference type="Proteomes" id="UP001642409"/>
    </source>
</evidence>
<dbReference type="InterPro" id="IPR017943">
    <property type="entry name" value="Bactericidal_perm-incr_a/b_dom"/>
</dbReference>
<dbReference type="EMBL" id="CATOUU010001178">
    <property type="protein sequence ID" value="CAI9977491.1"/>
    <property type="molecule type" value="Genomic_DNA"/>
</dbReference>
<gene>
    <name evidence="2" type="ORF">HINF_LOCUS56820</name>
    <name evidence="1" type="ORF">HINF_LOCUS65136</name>
</gene>
<dbReference type="Proteomes" id="UP001642409">
    <property type="component" value="Unassembled WGS sequence"/>
</dbReference>
<keyword evidence="3" id="KW-1185">Reference proteome</keyword>
<dbReference type="AlphaFoldDB" id="A0AA86RGD6"/>
<dbReference type="Gene3D" id="3.15.10.10">
    <property type="entry name" value="Bactericidal permeability-increasing protein, domain 1"/>
    <property type="match status" value="1"/>
</dbReference>
<reference evidence="1" key="1">
    <citation type="submission" date="2023-06" db="EMBL/GenBank/DDBJ databases">
        <authorList>
            <person name="Kurt Z."/>
        </authorList>
    </citation>
    <scope>NUCLEOTIDE SEQUENCE</scope>
</reference>
<dbReference type="PANTHER" id="PTHR46801">
    <property type="entry name" value="OS06G0309200 PROTEIN"/>
    <property type="match status" value="1"/>
</dbReference>
<evidence type="ECO:0000313" key="1">
    <source>
        <dbReference type="EMBL" id="CAI9977491.1"/>
    </source>
</evidence>
<dbReference type="SUPFAM" id="SSF55394">
    <property type="entry name" value="Bactericidal permeability-increasing protein, BPI"/>
    <property type="match status" value="1"/>
</dbReference>
<name>A0AA86RGD6_9EUKA</name>
<accession>A0AA86RGD6</accession>
<protein>
    <recommendedName>
        <fullName evidence="4">BPI-like protein</fullName>
    </recommendedName>
</protein>
<organism evidence="1">
    <name type="scientific">Hexamita inflata</name>
    <dbReference type="NCBI Taxonomy" id="28002"/>
    <lineage>
        <taxon>Eukaryota</taxon>
        <taxon>Metamonada</taxon>
        <taxon>Diplomonadida</taxon>
        <taxon>Hexamitidae</taxon>
        <taxon>Hexamitinae</taxon>
        <taxon>Hexamita</taxon>
    </lineage>
</organism>
<proteinExistence type="predicted"/>
<comment type="caution">
    <text evidence="1">The sequence shown here is derived from an EMBL/GenBank/DDBJ whole genome shotgun (WGS) entry which is preliminary data.</text>
</comment>
<dbReference type="InterPro" id="IPR045897">
    <property type="entry name" value="BPI/LBP_pln"/>
</dbReference>
<dbReference type="EMBL" id="CAXDID020000309">
    <property type="protein sequence ID" value="CAL6074642.1"/>
    <property type="molecule type" value="Genomic_DNA"/>
</dbReference>
<reference evidence="2 3" key="2">
    <citation type="submission" date="2024-07" db="EMBL/GenBank/DDBJ databases">
        <authorList>
            <person name="Akdeniz Z."/>
        </authorList>
    </citation>
    <scope>NUCLEOTIDE SEQUENCE [LARGE SCALE GENOMIC DNA]</scope>
</reference>
<evidence type="ECO:0008006" key="4">
    <source>
        <dbReference type="Google" id="ProtNLM"/>
    </source>
</evidence>
<sequence length="441" mass="51062">MLPLLITYMQECEPSPFPRTLYPEDSAQSIFFTQKGIEKWFNTLLNDGTLNISGQQFPDMKQTLDLGVTKIEMILTDIVVSEFSVGHVDVMLKDNNVVPMVLAGVRFVLRFNWKIQQTSYPYVSDQGTGKVIVSDTDFSTLCAVDCDYDLCPNHLLARILRAELRIGVLKVVLDGGSSWMFQSMINVIMGVLQDYLQKFLTYFLSNDVVDVLNDMFYKYKSYNNYEQSLSIVKDERFVSPWTIKDGYFYLLFSGYTYHDSNKSDEFITADMLEPVTQNRFNIDSEIILADAGFNNLYYIFHKYENAFSKPGEFEVLEAPTVEFLNSAALFTLKLSVNGSTVNVQLQGTPVYHRLERERHRCVFYFSFQKYQIESEASLNLEQLETSVVDWTNQVMNQKTFLSMINSEMFEIEKYKYILDPEEQVIRFLLVLSDSEQNVNMI</sequence>